<sequence length="117" mass="13328">MSPKRGERVAPPAAGELWELRFATSDAAKGWDELCRQAPANTLVAYEELRRRAVVGESTTRHHRLKGKLATGVHNGVEMEQWQYEVTAGGRIWYVMDIEHRTLWLKYAGTGHPKRTE</sequence>
<geneLocation type="plasmid" evidence="1 2">
    <name>pPDG1</name>
</geneLocation>
<dbReference type="Proteomes" id="UP000028488">
    <property type="component" value="Plasmid pPDG1"/>
</dbReference>
<name>A0A076EWM3_RHOOP</name>
<dbReference type="RefSeq" id="WP_128642481.1">
    <property type="nucleotide sequence ID" value="NZ_CP008948.1"/>
</dbReference>
<protein>
    <submittedName>
        <fullName evidence="1">Uncharacterized protein</fullName>
    </submittedName>
</protein>
<dbReference type="AlphaFoldDB" id="A0A076EWM3"/>
<reference evidence="1 2" key="1">
    <citation type="submission" date="2014-07" db="EMBL/GenBank/DDBJ databases">
        <title>Genome Sequence of Rhodococcus opacus Strain R7, a Biodegrader of Mono- and Polycyclic Aromatic Hydrocarbons.</title>
        <authorList>
            <person name="Di Gennaro P."/>
            <person name="Zampolli J."/>
            <person name="Presti I."/>
            <person name="Cappelletti M."/>
            <person name="D'Ursi P."/>
            <person name="Orro A."/>
            <person name="Mezzelani A."/>
            <person name="Milanesi L."/>
        </authorList>
    </citation>
    <scope>NUCLEOTIDE SEQUENCE [LARGE SCALE GENOMIC DNA]</scope>
    <source>
        <strain evidence="1 2">R7</strain>
        <plasmid evidence="1">pPDG1</plasmid>
    </source>
</reference>
<organism evidence="1 2">
    <name type="scientific">Rhodococcus opacus</name>
    <name type="common">Nocardia opaca</name>
    <dbReference type="NCBI Taxonomy" id="37919"/>
    <lineage>
        <taxon>Bacteria</taxon>
        <taxon>Bacillati</taxon>
        <taxon>Actinomycetota</taxon>
        <taxon>Actinomycetes</taxon>
        <taxon>Mycobacteriales</taxon>
        <taxon>Nocardiaceae</taxon>
        <taxon>Rhodococcus</taxon>
    </lineage>
</organism>
<gene>
    <name evidence="1" type="ORF">EP51_39455</name>
</gene>
<proteinExistence type="predicted"/>
<accession>A0A076EWM3</accession>
<dbReference type="EMBL" id="CP008948">
    <property type="protein sequence ID" value="AII10385.1"/>
    <property type="molecule type" value="Genomic_DNA"/>
</dbReference>
<evidence type="ECO:0000313" key="2">
    <source>
        <dbReference type="Proteomes" id="UP000028488"/>
    </source>
</evidence>
<keyword evidence="1" id="KW-0614">Plasmid</keyword>
<evidence type="ECO:0000313" key="1">
    <source>
        <dbReference type="EMBL" id="AII10385.1"/>
    </source>
</evidence>